<dbReference type="Pfam" id="PF13692">
    <property type="entry name" value="Glyco_trans_1_4"/>
    <property type="match status" value="1"/>
</dbReference>
<evidence type="ECO:0000256" key="1">
    <source>
        <dbReference type="ARBA" id="ARBA00022679"/>
    </source>
</evidence>
<dbReference type="EMBL" id="JACHCC010000001">
    <property type="protein sequence ID" value="MBB6498097.1"/>
    <property type="molecule type" value="Genomic_DNA"/>
</dbReference>
<proteinExistence type="predicted"/>
<dbReference type="SUPFAM" id="SSF53756">
    <property type="entry name" value="UDP-Glycosyltransferase/glycogen phosphorylase"/>
    <property type="match status" value="1"/>
</dbReference>
<dbReference type="GO" id="GO:0016757">
    <property type="term" value="F:glycosyltransferase activity"/>
    <property type="evidence" value="ECO:0007669"/>
    <property type="project" value="TreeGrafter"/>
</dbReference>
<dbReference type="PANTHER" id="PTHR46401">
    <property type="entry name" value="GLYCOSYLTRANSFERASE WBBK-RELATED"/>
    <property type="match status" value="1"/>
</dbReference>
<sequence>MENKITGRDIIVVGQQPWDTEIGSNCKNIALEFSKHNRVLYVNSPLDRITLWRNKQDIKTRKRLEIIQGKADGLVPIQPGLWNFYPDCMVESINWINHTGLFSFFNRINNRKLAKSIFKAVEKLGFKDFILFNDNEMFKGFYLNDFLKPALSIYYSRDYMIAVDYWKKHGEKLEPLLIANNDLCVANSTFLAEYCAQFNPASFDVGQGCDLDIFVEDKVKPAPADVASVKRPVIGYVGALQSIRLDKEIIAHIAASKPEWSVVLVGPEDDLFKDSNLHSFDNVTFTGIKPISQLPDYINFFDVCINPQLVNEVTIGNYPRKIDEYLAIGKPVVATNTKTMETFKDFVYLAETKEDYVLLIEKALEENSAMLQQQRRDFALQHTWENSVARIYNAINKVQKT</sequence>
<protein>
    <submittedName>
        <fullName evidence="2">Glycosyltransferase involved in cell wall biosynthesis</fullName>
    </submittedName>
</protein>
<dbReference type="AlphaFoldDB" id="A0A7X0J076"/>
<dbReference type="Gene3D" id="3.40.50.2000">
    <property type="entry name" value="Glycogen Phosphorylase B"/>
    <property type="match status" value="1"/>
</dbReference>
<dbReference type="RefSeq" id="WP_184621904.1">
    <property type="nucleotide sequence ID" value="NZ_JACHCC010000001.1"/>
</dbReference>
<reference evidence="2 3" key="1">
    <citation type="submission" date="2020-08" db="EMBL/GenBank/DDBJ databases">
        <title>Genomic Encyclopedia of Type Strains, Phase IV (KMG-V): Genome sequencing to study the core and pangenomes of soil and plant-associated prokaryotes.</title>
        <authorList>
            <person name="Whitman W."/>
        </authorList>
    </citation>
    <scope>NUCLEOTIDE SEQUENCE [LARGE SCALE GENOMIC DNA]</scope>
    <source>
        <strain evidence="2 3">M2T3</strain>
    </source>
</reference>
<dbReference type="GO" id="GO:0009103">
    <property type="term" value="P:lipopolysaccharide biosynthetic process"/>
    <property type="evidence" value="ECO:0007669"/>
    <property type="project" value="TreeGrafter"/>
</dbReference>
<dbReference type="Proteomes" id="UP000521017">
    <property type="component" value="Unassembled WGS sequence"/>
</dbReference>
<name>A0A7X0J076_9SPHI</name>
<accession>A0A7X0J076</accession>
<comment type="caution">
    <text evidence="2">The sequence shown here is derived from an EMBL/GenBank/DDBJ whole genome shotgun (WGS) entry which is preliminary data.</text>
</comment>
<gene>
    <name evidence="2" type="ORF">HDF25_000221</name>
</gene>
<evidence type="ECO:0000313" key="3">
    <source>
        <dbReference type="Proteomes" id="UP000521017"/>
    </source>
</evidence>
<evidence type="ECO:0000313" key="2">
    <source>
        <dbReference type="EMBL" id="MBB6498097.1"/>
    </source>
</evidence>
<dbReference type="PANTHER" id="PTHR46401:SF2">
    <property type="entry name" value="GLYCOSYLTRANSFERASE WBBK-RELATED"/>
    <property type="match status" value="1"/>
</dbReference>
<organism evidence="2 3">
    <name type="scientific">Pedobacter cryoconitis</name>
    <dbReference type="NCBI Taxonomy" id="188932"/>
    <lineage>
        <taxon>Bacteria</taxon>
        <taxon>Pseudomonadati</taxon>
        <taxon>Bacteroidota</taxon>
        <taxon>Sphingobacteriia</taxon>
        <taxon>Sphingobacteriales</taxon>
        <taxon>Sphingobacteriaceae</taxon>
        <taxon>Pedobacter</taxon>
    </lineage>
</organism>
<keyword evidence="1 2" id="KW-0808">Transferase</keyword>